<dbReference type="EMBL" id="JAINUF010000017">
    <property type="protein sequence ID" value="KAJ8339380.1"/>
    <property type="molecule type" value="Genomic_DNA"/>
</dbReference>
<comment type="caution">
    <text evidence="1">The sequence shown here is derived from an EMBL/GenBank/DDBJ whole genome shotgun (WGS) entry which is preliminary data.</text>
</comment>
<evidence type="ECO:0000313" key="2">
    <source>
        <dbReference type="Proteomes" id="UP001152622"/>
    </source>
</evidence>
<organism evidence="1 2">
    <name type="scientific">Synaphobranchus kaupii</name>
    <name type="common">Kaup's arrowtooth eel</name>
    <dbReference type="NCBI Taxonomy" id="118154"/>
    <lineage>
        <taxon>Eukaryota</taxon>
        <taxon>Metazoa</taxon>
        <taxon>Chordata</taxon>
        <taxon>Craniata</taxon>
        <taxon>Vertebrata</taxon>
        <taxon>Euteleostomi</taxon>
        <taxon>Actinopterygii</taxon>
        <taxon>Neopterygii</taxon>
        <taxon>Teleostei</taxon>
        <taxon>Anguilliformes</taxon>
        <taxon>Synaphobranchidae</taxon>
        <taxon>Synaphobranchus</taxon>
    </lineage>
</organism>
<accession>A0A9Q1EIH0</accession>
<reference evidence="1" key="1">
    <citation type="journal article" date="2023" name="Science">
        <title>Genome structures resolve the early diversification of teleost fishes.</title>
        <authorList>
            <person name="Parey E."/>
            <person name="Louis A."/>
            <person name="Montfort J."/>
            <person name="Bouchez O."/>
            <person name="Roques C."/>
            <person name="Iampietro C."/>
            <person name="Lluch J."/>
            <person name="Castinel A."/>
            <person name="Donnadieu C."/>
            <person name="Desvignes T."/>
            <person name="Floi Bucao C."/>
            <person name="Jouanno E."/>
            <person name="Wen M."/>
            <person name="Mejri S."/>
            <person name="Dirks R."/>
            <person name="Jansen H."/>
            <person name="Henkel C."/>
            <person name="Chen W.J."/>
            <person name="Zahm M."/>
            <person name="Cabau C."/>
            <person name="Klopp C."/>
            <person name="Thompson A.W."/>
            <person name="Robinson-Rechavi M."/>
            <person name="Braasch I."/>
            <person name="Lecointre G."/>
            <person name="Bobe J."/>
            <person name="Postlethwait J.H."/>
            <person name="Berthelot C."/>
            <person name="Roest Crollius H."/>
            <person name="Guiguen Y."/>
        </authorList>
    </citation>
    <scope>NUCLEOTIDE SEQUENCE</scope>
    <source>
        <strain evidence="1">WJC10195</strain>
    </source>
</reference>
<gene>
    <name evidence="1" type="ORF">SKAU_G00361660</name>
</gene>
<dbReference type="Proteomes" id="UP001152622">
    <property type="component" value="Chromosome 17"/>
</dbReference>
<evidence type="ECO:0000313" key="1">
    <source>
        <dbReference type="EMBL" id="KAJ8339380.1"/>
    </source>
</evidence>
<protein>
    <submittedName>
        <fullName evidence="1">Uncharacterized protein</fullName>
    </submittedName>
</protein>
<sequence>MTTNKTQTVRQCLRTVQNHAHNVIAPHVTLLNPKCEDHDENILARCIIKWAYCPLIGLNDRLRDVKCLLKTAFLQKCNLPDRSRIVDQQTEDAFFKCWCWFISKRISRKRSTSR</sequence>
<keyword evidence="2" id="KW-1185">Reference proteome</keyword>
<proteinExistence type="predicted"/>
<name>A0A9Q1EIH0_SYNKA</name>
<dbReference type="AlphaFoldDB" id="A0A9Q1EIH0"/>